<dbReference type="PANTHER" id="PTHR30203">
    <property type="entry name" value="OUTER MEMBRANE CATION EFFLUX PROTEIN"/>
    <property type="match status" value="1"/>
</dbReference>
<dbReference type="EMBL" id="CP036276">
    <property type="protein sequence ID" value="QDU44508.1"/>
    <property type="molecule type" value="Genomic_DNA"/>
</dbReference>
<gene>
    <name evidence="2" type="ORF">Mal52_29910</name>
</gene>
<dbReference type="GO" id="GO:0015562">
    <property type="term" value="F:efflux transmembrane transporter activity"/>
    <property type="evidence" value="ECO:0007669"/>
    <property type="project" value="InterPro"/>
</dbReference>
<dbReference type="InterPro" id="IPR010131">
    <property type="entry name" value="MdtP/NodT-like"/>
</dbReference>
<dbReference type="PANTHER" id="PTHR30203:SF24">
    <property type="entry name" value="BLR4935 PROTEIN"/>
    <property type="match status" value="1"/>
</dbReference>
<dbReference type="SUPFAM" id="SSF56954">
    <property type="entry name" value="Outer membrane efflux proteins (OEP)"/>
    <property type="match status" value="1"/>
</dbReference>
<keyword evidence="3" id="KW-1185">Reference proteome</keyword>
<evidence type="ECO:0000256" key="1">
    <source>
        <dbReference type="ARBA" id="ARBA00007613"/>
    </source>
</evidence>
<dbReference type="Pfam" id="PF02321">
    <property type="entry name" value="OEP"/>
    <property type="match status" value="1"/>
</dbReference>
<evidence type="ECO:0000313" key="3">
    <source>
        <dbReference type="Proteomes" id="UP000319383"/>
    </source>
</evidence>
<dbReference type="AlphaFoldDB" id="A0A517ZPV1"/>
<dbReference type="Proteomes" id="UP000319383">
    <property type="component" value="Chromosome"/>
</dbReference>
<reference evidence="2 3" key="1">
    <citation type="submission" date="2019-02" db="EMBL/GenBank/DDBJ databases">
        <title>Deep-cultivation of Planctomycetes and their phenomic and genomic characterization uncovers novel biology.</title>
        <authorList>
            <person name="Wiegand S."/>
            <person name="Jogler M."/>
            <person name="Boedeker C."/>
            <person name="Pinto D."/>
            <person name="Vollmers J."/>
            <person name="Rivas-Marin E."/>
            <person name="Kohn T."/>
            <person name="Peeters S.H."/>
            <person name="Heuer A."/>
            <person name="Rast P."/>
            <person name="Oberbeckmann S."/>
            <person name="Bunk B."/>
            <person name="Jeske O."/>
            <person name="Meyerdierks A."/>
            <person name="Storesund J.E."/>
            <person name="Kallscheuer N."/>
            <person name="Luecker S."/>
            <person name="Lage O.M."/>
            <person name="Pohl T."/>
            <person name="Merkel B.J."/>
            <person name="Hornburger P."/>
            <person name="Mueller R.-W."/>
            <person name="Bruemmer F."/>
            <person name="Labrenz M."/>
            <person name="Spormann A.M."/>
            <person name="Op den Camp H."/>
            <person name="Overmann J."/>
            <person name="Amann R."/>
            <person name="Jetten M.S.M."/>
            <person name="Mascher T."/>
            <person name="Medema M.H."/>
            <person name="Devos D.P."/>
            <person name="Kaster A.-K."/>
            <person name="Ovreas L."/>
            <person name="Rohde M."/>
            <person name="Galperin M.Y."/>
            <person name="Jogler C."/>
        </authorList>
    </citation>
    <scope>NUCLEOTIDE SEQUENCE [LARGE SCALE GENOMIC DNA]</scope>
    <source>
        <strain evidence="2 3">Mal52</strain>
    </source>
</reference>
<accession>A0A517ZPV1</accession>
<proteinExistence type="inferred from homology"/>
<dbReference type="Gene3D" id="1.20.1600.10">
    <property type="entry name" value="Outer membrane efflux proteins (OEP)"/>
    <property type="match status" value="1"/>
</dbReference>
<sequence>MIHPRSNLIRFAYVLSILSAAGCAANRSPKLDSVAGAATVKPASENLSNDDEVLQASFDDAQLGIETESVFESPLQPFQISSLEELEQTALNQNPNLVRLYREYLAASSRSRYVDELPDPNVGANVFIEPIETAAGSQRANITVNQTIPWLSKLSAEEQRACFEAMAISADYRAERLRVLAGVRTGWYRLYVIDKQIETTNANQQLLESLIDIANAKVATGTASQGDVLLGTLELSRLEERLLTYHRQRTAVEAEVNRLVTQEAETRISVPETIPVQSPQWTAGELYQVALESQPDFQAAQLRTQATRWGIEVARLSRRPSVTLSANYFPTDDNRPISPFVNVGENPWSLGVHMSIPINNEKYSSLQDEATWKHFASHDSLQALFDRYDALIVDLLTEARRADETAVLYQETILPQARQTLQTDQESYSNGTVEFDRVVQDYRNLLTLELGYHQAIGDLAISVAQIRRAAGQDLPITVAVVPPSPSE</sequence>
<protein>
    <submittedName>
        <fullName evidence="2">Outer membrane efflux protein</fullName>
    </submittedName>
</protein>
<dbReference type="KEGG" id="sdyn:Mal52_29910"/>
<name>A0A517ZPV1_9PLAN</name>
<dbReference type="PROSITE" id="PS51257">
    <property type="entry name" value="PROKAR_LIPOPROTEIN"/>
    <property type="match status" value="1"/>
</dbReference>
<comment type="similarity">
    <text evidence="1">Belongs to the outer membrane factor (OMF) (TC 1.B.17) family.</text>
</comment>
<evidence type="ECO:0000313" key="2">
    <source>
        <dbReference type="EMBL" id="QDU44508.1"/>
    </source>
</evidence>
<organism evidence="2 3">
    <name type="scientific">Symmachiella dynata</name>
    <dbReference type="NCBI Taxonomy" id="2527995"/>
    <lineage>
        <taxon>Bacteria</taxon>
        <taxon>Pseudomonadati</taxon>
        <taxon>Planctomycetota</taxon>
        <taxon>Planctomycetia</taxon>
        <taxon>Planctomycetales</taxon>
        <taxon>Planctomycetaceae</taxon>
        <taxon>Symmachiella</taxon>
    </lineage>
</organism>
<dbReference type="InterPro" id="IPR003423">
    <property type="entry name" value="OMP_efflux"/>
</dbReference>